<sequence length="152" mass="17195">MWITTVLEVILVRGLQAHLEPGQHREEMVLRPVKLDHITGGNHDLPLLPHAGHQTRNLCNEGRRRCHHRLLLKRLAAVVDLLQEVQQLRIYNSLKLVKFVLLSNAKPGLMFCTRTPSPASVATTAHQSMKRRRNSKTLSPLCGSVGSLRWPL</sequence>
<comment type="caution">
    <text evidence="1">The sequence shown here is derived from an EMBL/GenBank/DDBJ whole genome shotgun (WGS) entry which is preliminary data.</text>
</comment>
<accession>A0A554JDK7</accession>
<reference evidence="1 2" key="1">
    <citation type="submission" date="2017-07" db="EMBL/GenBank/DDBJ databases">
        <title>Mechanisms for carbon and nitrogen cycling indicate functional differentiation within the Candidate Phyla Radiation.</title>
        <authorList>
            <person name="Danczak R.E."/>
            <person name="Johnston M.D."/>
            <person name="Kenah C."/>
            <person name="Slattery M."/>
            <person name="Wrighton K.C."/>
            <person name="Wilkins M.J."/>
        </authorList>
    </citation>
    <scope>NUCLEOTIDE SEQUENCE [LARGE SCALE GENOMIC DNA]</scope>
    <source>
        <strain evidence="1">Gr01-1014_77</strain>
    </source>
</reference>
<evidence type="ECO:0000313" key="1">
    <source>
        <dbReference type="EMBL" id="TSC66466.1"/>
    </source>
</evidence>
<organism evidence="1 2">
    <name type="scientific">Candidatus Doudnabacteria bacterium Gr01-1014_77</name>
    <dbReference type="NCBI Taxonomy" id="2017133"/>
    <lineage>
        <taxon>Bacteria</taxon>
        <taxon>Candidatus Doudnaibacteriota</taxon>
    </lineage>
</organism>
<evidence type="ECO:0000313" key="2">
    <source>
        <dbReference type="Proteomes" id="UP000319613"/>
    </source>
</evidence>
<proteinExistence type="predicted"/>
<dbReference type="EMBL" id="VMFF01000004">
    <property type="protein sequence ID" value="TSC66466.1"/>
    <property type="molecule type" value="Genomic_DNA"/>
</dbReference>
<name>A0A554JDK7_9BACT</name>
<gene>
    <name evidence="1" type="ORF">G01um101477_72</name>
</gene>
<dbReference type="AlphaFoldDB" id="A0A554JDK7"/>
<dbReference type="Proteomes" id="UP000319613">
    <property type="component" value="Unassembled WGS sequence"/>
</dbReference>
<protein>
    <submittedName>
        <fullName evidence="1">Uncharacterized protein</fullName>
    </submittedName>
</protein>